<evidence type="ECO:0000256" key="3">
    <source>
        <dbReference type="SAM" id="Phobius"/>
    </source>
</evidence>
<dbReference type="SUPFAM" id="SSF142338">
    <property type="entry name" value="CofD-like"/>
    <property type="match status" value="1"/>
</dbReference>
<dbReference type="EMBL" id="CP072943">
    <property type="protein sequence ID" value="QTX33548.1"/>
    <property type="molecule type" value="Genomic_DNA"/>
</dbReference>
<evidence type="ECO:0000313" key="4">
    <source>
        <dbReference type="EMBL" id="QTX33548.1"/>
    </source>
</evidence>
<dbReference type="NCBIfam" id="TIGR01826">
    <property type="entry name" value="CofD_related"/>
    <property type="match status" value="1"/>
</dbReference>
<dbReference type="Gene3D" id="3.40.50.10680">
    <property type="entry name" value="CofD-like domains"/>
    <property type="match status" value="1"/>
</dbReference>
<dbReference type="GO" id="GO:0043743">
    <property type="term" value="F:LPPG:FO 2-phospho-L-lactate transferase activity"/>
    <property type="evidence" value="ECO:0007669"/>
    <property type="project" value="InterPro"/>
</dbReference>
<comment type="subcellular location">
    <subcellularLocation>
        <location evidence="2">Cytoplasm</location>
    </subcellularLocation>
</comment>
<feature type="transmembrane region" description="Helical" evidence="3">
    <location>
        <begin position="6"/>
        <end position="25"/>
    </location>
</feature>
<keyword evidence="3" id="KW-1133">Transmembrane helix</keyword>
<organism evidence="4 5">
    <name type="scientific">Aminithiophilus ramosus</name>
    <dbReference type="NCBI Taxonomy" id="3029084"/>
    <lineage>
        <taxon>Bacteria</taxon>
        <taxon>Thermotogati</taxon>
        <taxon>Synergistota</taxon>
        <taxon>Synergistia</taxon>
        <taxon>Synergistales</taxon>
        <taxon>Aminithiophilaceae</taxon>
        <taxon>Aminithiophilus</taxon>
    </lineage>
</organism>
<reference evidence="5" key="1">
    <citation type="submission" date="2021-04" db="EMBL/GenBank/DDBJ databases">
        <title>A novel Synergistetes isolate from a pyrite-forming mixed culture.</title>
        <authorList>
            <person name="Bunk B."/>
            <person name="Sproer C."/>
            <person name="Spring S."/>
            <person name="Pester M."/>
        </authorList>
    </citation>
    <scope>NUCLEOTIDE SEQUENCE [LARGE SCALE GENOMIC DNA]</scope>
    <source>
        <strain evidence="5">J.5.4.2-T.3.5.2</strain>
    </source>
</reference>
<keyword evidence="3" id="KW-0812">Transmembrane</keyword>
<keyword evidence="1 2" id="KW-0963">Cytoplasm</keyword>
<keyword evidence="3" id="KW-0472">Membrane</keyword>
<dbReference type="RefSeq" id="WP_274374832.1">
    <property type="nucleotide sequence ID" value="NZ_CP072943.1"/>
</dbReference>
<dbReference type="Pfam" id="PF01933">
    <property type="entry name" value="CofD"/>
    <property type="match status" value="1"/>
</dbReference>
<dbReference type="HAMAP" id="MF_00973">
    <property type="entry name" value="Gluconeogen_factor"/>
    <property type="match status" value="1"/>
</dbReference>
<dbReference type="PANTHER" id="PTHR30135:SF3">
    <property type="entry name" value="GLUCONEOGENESIS FACTOR-RELATED"/>
    <property type="match status" value="1"/>
</dbReference>
<dbReference type="AlphaFoldDB" id="A0A9Q7EWU1"/>
<dbReference type="Proteomes" id="UP000671879">
    <property type="component" value="Chromosome"/>
</dbReference>
<proteinExistence type="inferred from homology"/>
<dbReference type="PROSITE" id="PS51257">
    <property type="entry name" value="PROKAR_LIPOPROTEIN"/>
    <property type="match status" value="1"/>
</dbReference>
<protein>
    <recommendedName>
        <fullName evidence="2">Putative gluconeogenesis factor</fullName>
    </recommendedName>
</protein>
<gene>
    <name evidence="4" type="primary">yvcK</name>
    <name evidence="4" type="ORF">KAR29_06770</name>
</gene>
<accession>A0A9Q7EWU1</accession>
<evidence type="ECO:0000256" key="1">
    <source>
        <dbReference type="ARBA" id="ARBA00022490"/>
    </source>
</evidence>
<dbReference type="GO" id="GO:0008360">
    <property type="term" value="P:regulation of cell shape"/>
    <property type="evidence" value="ECO:0007669"/>
    <property type="project" value="UniProtKB-UniRule"/>
</dbReference>
<dbReference type="PANTHER" id="PTHR30135">
    <property type="entry name" value="UNCHARACTERIZED PROTEIN YVCK-RELATED"/>
    <property type="match status" value="1"/>
</dbReference>
<dbReference type="InterPro" id="IPR010119">
    <property type="entry name" value="Gluconeogen_factor"/>
</dbReference>
<comment type="similarity">
    <text evidence="2">Belongs to the gluconeogenesis factor family.</text>
</comment>
<evidence type="ECO:0000256" key="2">
    <source>
        <dbReference type="HAMAP-Rule" id="MF_00973"/>
    </source>
</evidence>
<dbReference type="InterPro" id="IPR002882">
    <property type="entry name" value="CofD"/>
</dbReference>
<dbReference type="InterPro" id="IPR038136">
    <property type="entry name" value="CofD-like_dom_sf"/>
</dbReference>
<comment type="function">
    <text evidence="2">Required for morphogenesis under gluconeogenic growth conditions.</text>
</comment>
<name>A0A9Q7EWU1_9BACT</name>
<dbReference type="CDD" id="cd07187">
    <property type="entry name" value="YvcK_like"/>
    <property type="match status" value="1"/>
</dbReference>
<evidence type="ECO:0000313" key="5">
    <source>
        <dbReference type="Proteomes" id="UP000671879"/>
    </source>
</evidence>
<dbReference type="KEGG" id="aram:KAR29_06770"/>
<dbReference type="GO" id="GO:0005737">
    <property type="term" value="C:cytoplasm"/>
    <property type="evidence" value="ECO:0007669"/>
    <property type="project" value="UniProtKB-SubCell"/>
</dbReference>
<sequence>MDRTLIFVFGMILGSILASCVSLAIRSNKNFSVISKIKIDNNLFLGPKIVVVGGGTGLSTLLSGLKLFTNNITAIVTVTDEGGSSGRLRMEWGMLPPGDIRNCLVALAKDDNALNKILNFRFDRGELKGHSLGNLMMLAMTELCGDFATAIEEMNQLLAIRGRVIPVTNEKVMLAGKLQNGEKVQGELDISSHGSKLIDLWLEPGDSSLHEEISSIISESDLIVLGPGSLFTSVLPNLLVPGFSEIIINSSVPIVYVANLMTQPGETEGFTLLDHVRWIEKLSGITPNFLLVNDTSIPEKIKKIYKNDKADPIIITDEQEIAFKTMHCAIIKNNFLNIIDDKSVRHHPIRLSEALINLTRKNGEIPWAE</sequence>
<keyword evidence="5" id="KW-1185">Reference proteome</keyword>